<dbReference type="RefSeq" id="WP_183278610.1">
    <property type="nucleotide sequence ID" value="NZ_BLZR01000001.1"/>
</dbReference>
<dbReference type="EMBL" id="BLZR01000001">
    <property type="protein sequence ID" value="GFP77227.1"/>
    <property type="molecule type" value="Genomic_DNA"/>
</dbReference>
<dbReference type="Pfam" id="PF01144">
    <property type="entry name" value="CoA_trans"/>
    <property type="match status" value="1"/>
</dbReference>
<sequence length="514" mass="55230">MSKVMLAEQAISLIKNGDTVAVGGFIGIGHPEGVTKKLKEIYLEKGAPNNLTLVYAAGQGDGKEKGLNHLGQEGLLSRVIGGHWGLAPKVQELAIKNKIKAYNLPQGVISSLYRDIAAGKPGTITHVGLKTFVDPRVEGGKLNDFTTEDIVKVIEIDDKEYLYYKAFPINVAIIRATYADEEGNASLQKEAATLDGLSMAQAAKNSGGKVILQVEKIVSKGNLDPRLVKIPGILVDAVVVANAEDHMQTFAEAFNPAFCGEIKMPANSIKCLPMDERKIIARRCAMELVPNAIANLGIGMPEGISMVANEENIGNTLRLTIESGPIGGIPAGGLSFGAAINPDSIIDQSSQFDFYDGGGLDVAFLGLAQCDEKGNINVSKFGPKIAGCGGFINITQNAKKVVFCGTFTAGGLKINISDGKLIIDNEGKSKKFIKDVEQITFSGDYAREVNQSVLYITERAVFRLTSAGVELEEIAPGVNLEKDILDQMDFRPIISQNLKLMDERIFKDEIMNLK</sequence>
<dbReference type="GO" id="GO:0008410">
    <property type="term" value="F:CoA-transferase activity"/>
    <property type="evidence" value="ECO:0007669"/>
    <property type="project" value="InterPro"/>
</dbReference>
<dbReference type="InterPro" id="IPR037171">
    <property type="entry name" value="NagB/RpiA_transferase-like"/>
</dbReference>
<keyword evidence="2 3" id="KW-0808">Transferase</keyword>
<dbReference type="SMART" id="SM00882">
    <property type="entry name" value="CoA_trans"/>
    <property type="match status" value="1"/>
</dbReference>
<dbReference type="InterPro" id="IPR004165">
    <property type="entry name" value="CoA_trans_fam_I"/>
</dbReference>
<dbReference type="PANTHER" id="PTHR43293">
    <property type="entry name" value="ACETATE COA-TRANSFERASE YDIF"/>
    <property type="match status" value="1"/>
</dbReference>
<dbReference type="InterPro" id="IPR004163">
    <property type="entry name" value="CoA_transf_BS"/>
</dbReference>
<comment type="caution">
    <text evidence="5">The sequence shown here is derived from an EMBL/GenBank/DDBJ whole genome shotgun (WGS) entry which is preliminary data.</text>
</comment>
<name>A0A6V8SJ51_9CLOT</name>
<dbReference type="Proteomes" id="UP000580568">
    <property type="component" value="Unassembled WGS sequence"/>
</dbReference>
<evidence type="ECO:0000313" key="5">
    <source>
        <dbReference type="EMBL" id="GFP77227.1"/>
    </source>
</evidence>
<evidence type="ECO:0000256" key="4">
    <source>
        <dbReference type="PIRSR" id="PIRSR000858-1"/>
    </source>
</evidence>
<evidence type="ECO:0000256" key="2">
    <source>
        <dbReference type="ARBA" id="ARBA00022679"/>
    </source>
</evidence>
<dbReference type="InterPro" id="IPR014388">
    <property type="entry name" value="3-oxoacid_CoA-transferase"/>
</dbReference>
<organism evidence="5 6">
    <name type="scientific">Clostridium fungisolvens</name>
    <dbReference type="NCBI Taxonomy" id="1604897"/>
    <lineage>
        <taxon>Bacteria</taxon>
        <taxon>Bacillati</taxon>
        <taxon>Bacillota</taxon>
        <taxon>Clostridia</taxon>
        <taxon>Eubacteriales</taxon>
        <taxon>Clostridiaceae</taxon>
        <taxon>Clostridium</taxon>
    </lineage>
</organism>
<evidence type="ECO:0000256" key="3">
    <source>
        <dbReference type="PIRNR" id="PIRNR000858"/>
    </source>
</evidence>
<dbReference type="SUPFAM" id="SSF100950">
    <property type="entry name" value="NagB/RpiA/CoA transferase-like"/>
    <property type="match status" value="2"/>
</dbReference>
<dbReference type="AlphaFoldDB" id="A0A6V8SJ51"/>
<dbReference type="PROSITE" id="PS01273">
    <property type="entry name" value="COA_TRANSF_1"/>
    <property type="match status" value="1"/>
</dbReference>
<protein>
    <submittedName>
        <fullName evidence="5">Caffeate CoA-transferase</fullName>
    </submittedName>
</protein>
<evidence type="ECO:0000256" key="1">
    <source>
        <dbReference type="ARBA" id="ARBA00007154"/>
    </source>
</evidence>
<dbReference type="GO" id="GO:0046952">
    <property type="term" value="P:ketone body catabolic process"/>
    <property type="evidence" value="ECO:0007669"/>
    <property type="project" value="InterPro"/>
</dbReference>
<comment type="similarity">
    <text evidence="1 3">Belongs to the 3-oxoacid CoA-transferase family.</text>
</comment>
<dbReference type="PANTHER" id="PTHR43293:SF1">
    <property type="entry name" value="ACETATE COA-TRANSFERASE YDIF"/>
    <property type="match status" value="1"/>
</dbReference>
<dbReference type="PIRSF" id="PIRSF000858">
    <property type="entry name" value="SCOT-t"/>
    <property type="match status" value="1"/>
</dbReference>
<feature type="active site" description="5-glutamyl coenzyme A thioester intermediate" evidence="4">
    <location>
        <position position="322"/>
    </location>
</feature>
<accession>A0A6V8SJ51</accession>
<gene>
    <name evidence="5" type="ORF">bsdtw1_03341</name>
</gene>
<dbReference type="Gene3D" id="3.40.1080.10">
    <property type="entry name" value="Glutaconate Coenzyme A-transferase"/>
    <property type="match status" value="2"/>
</dbReference>
<keyword evidence="6" id="KW-1185">Reference proteome</keyword>
<proteinExistence type="inferred from homology"/>
<evidence type="ECO:0000313" key="6">
    <source>
        <dbReference type="Proteomes" id="UP000580568"/>
    </source>
</evidence>
<reference evidence="5 6" key="1">
    <citation type="submission" date="2020-07" db="EMBL/GenBank/DDBJ databases">
        <title>A new beta-1,3-glucan-decomposing anaerobic bacterium isolated from anoxic soil subjected to biological soil disinfestation.</title>
        <authorList>
            <person name="Ueki A."/>
            <person name="Tonouchi A."/>
        </authorList>
    </citation>
    <scope>NUCLEOTIDE SEQUENCE [LARGE SCALE GENOMIC DNA]</scope>
    <source>
        <strain evidence="5 6">TW1</strain>
    </source>
</reference>